<dbReference type="EMBL" id="LR026987">
    <property type="protein sequence ID" value="VCU41270.1"/>
    <property type="molecule type" value="Genomic_DNA"/>
</dbReference>
<accession>A0A9X9PSK6</accession>
<organism evidence="1 2">
    <name type="scientific">Blumeria graminis f. sp. tritici</name>
    <dbReference type="NCBI Taxonomy" id="62690"/>
    <lineage>
        <taxon>Eukaryota</taxon>
        <taxon>Fungi</taxon>
        <taxon>Dikarya</taxon>
        <taxon>Ascomycota</taxon>
        <taxon>Pezizomycotina</taxon>
        <taxon>Leotiomycetes</taxon>
        <taxon>Erysiphales</taxon>
        <taxon>Erysiphaceae</taxon>
        <taxon>Blumeria</taxon>
    </lineage>
</organism>
<evidence type="ECO:0000313" key="2">
    <source>
        <dbReference type="Proteomes" id="UP000324639"/>
    </source>
</evidence>
<keyword evidence="2" id="KW-1185">Reference proteome</keyword>
<name>A0A9X9PSK6_BLUGR</name>
<reference evidence="1 2" key="1">
    <citation type="submission" date="2018-08" db="EMBL/GenBank/DDBJ databases">
        <authorList>
            <person name="Muller C M."/>
        </authorList>
    </citation>
    <scope>NUCLEOTIDE SEQUENCE [LARGE SCALE GENOMIC DNA]</scope>
</reference>
<sequence length="45" mass="5150">MTDPLSLRMPLHTMVMFCALREDLLCETSITVSSYSQLTLEMDIL</sequence>
<protein>
    <submittedName>
        <fullName evidence="1">Bgt-50420</fullName>
    </submittedName>
</protein>
<dbReference type="AlphaFoldDB" id="A0A9X9PSK6"/>
<evidence type="ECO:0000313" key="1">
    <source>
        <dbReference type="EMBL" id="VCU41270.1"/>
    </source>
</evidence>
<dbReference type="Proteomes" id="UP000324639">
    <property type="component" value="Chromosome Bgt_-04"/>
</dbReference>
<proteinExistence type="predicted"/>
<gene>
    <name evidence="1" type="ORF">BGT96224V316_LOCUS2513</name>
</gene>